<comment type="caution">
    <text evidence="1">The sequence shown here is derived from an EMBL/GenBank/DDBJ whole genome shotgun (WGS) entry which is preliminary data.</text>
</comment>
<accession>A0A2W2DV93</accession>
<gene>
    <name evidence="1" type="ORF">C1J01_38120</name>
</gene>
<keyword evidence="2" id="KW-1185">Reference proteome</keyword>
<dbReference type="AlphaFoldDB" id="A0A2W2DV93"/>
<dbReference type="EMBL" id="POUD01000253">
    <property type="protein sequence ID" value="PZG09065.1"/>
    <property type="molecule type" value="Genomic_DNA"/>
</dbReference>
<sequence>MSEVGFQVESGLFGGEGQFRLLPAVDGVLVVVVKALGELVKRTVMLLRHGIAHDPPLSARPGSGHNERHMNDDVHRGHALVSEEAPDWAFSLSKVPLKCWMGANGSFVLLGSGSSCRRVEFVWMNITTVKVSTGVEEGAERARTRVRPGRLLTHVPLEE</sequence>
<dbReference type="Proteomes" id="UP000249304">
    <property type="component" value="Unassembled WGS sequence"/>
</dbReference>
<protein>
    <submittedName>
        <fullName evidence="1">Uncharacterized protein</fullName>
    </submittedName>
</protein>
<dbReference type="RefSeq" id="WP_111183837.1">
    <property type="nucleotide sequence ID" value="NZ_POUD01000253.1"/>
</dbReference>
<evidence type="ECO:0000313" key="1">
    <source>
        <dbReference type="EMBL" id="PZG09065.1"/>
    </source>
</evidence>
<evidence type="ECO:0000313" key="2">
    <source>
        <dbReference type="Proteomes" id="UP000249304"/>
    </source>
</evidence>
<organism evidence="1 2">
    <name type="scientific">Nonomuraea aridisoli</name>
    <dbReference type="NCBI Taxonomy" id="2070368"/>
    <lineage>
        <taxon>Bacteria</taxon>
        <taxon>Bacillati</taxon>
        <taxon>Actinomycetota</taxon>
        <taxon>Actinomycetes</taxon>
        <taxon>Streptosporangiales</taxon>
        <taxon>Streptosporangiaceae</taxon>
        <taxon>Nonomuraea</taxon>
    </lineage>
</organism>
<name>A0A2W2DV93_9ACTN</name>
<proteinExistence type="predicted"/>
<reference evidence="1 2" key="1">
    <citation type="submission" date="2018-01" db="EMBL/GenBank/DDBJ databases">
        <title>Draft genome sequence of Nonomuraea sp. KC333.</title>
        <authorList>
            <person name="Sahin N."/>
            <person name="Saygin H."/>
            <person name="Ay H."/>
        </authorList>
    </citation>
    <scope>NUCLEOTIDE SEQUENCE [LARGE SCALE GENOMIC DNA]</scope>
    <source>
        <strain evidence="1 2">KC333</strain>
    </source>
</reference>